<evidence type="ECO:0000313" key="3">
    <source>
        <dbReference type="Proteomes" id="UP001219518"/>
    </source>
</evidence>
<sequence>MTGVPYMQFRMTTWSLPDRACSMACMALTGTRSSDALGRPTSTQPTARTVPADQPAGSPKASALSARDARAPRAGRRRVASASAPAPAPAPATSPDPQPRAPGVPGQRSSDSELAASLLRFRKTPRAATVSISLSDRLAMWSGGMPVTTQPSRRRVSSGTTSAAPKCCSSRSHTARACSSPRGSLPRKATQDSACCGRKARSEAAGSAAAEPACSAEAQVTEPDAGPLDPGAAATRVVFGEAVVVEVAAAPEDSGAASAPGMNRLIQGSSAALLALSLSHLSQAKL</sequence>
<dbReference type="Proteomes" id="UP001219518">
    <property type="component" value="Unassembled WGS sequence"/>
</dbReference>
<evidence type="ECO:0000313" key="2">
    <source>
        <dbReference type="EMBL" id="KAK3914819.1"/>
    </source>
</evidence>
<feature type="compositionally biased region" description="Polar residues" evidence="1">
    <location>
        <begin position="33"/>
        <end position="47"/>
    </location>
</feature>
<dbReference type="AlphaFoldDB" id="A0AAE1H4V0"/>
<feature type="region of interest" description="Disordered" evidence="1">
    <location>
        <begin position="33"/>
        <end position="112"/>
    </location>
</feature>
<gene>
    <name evidence="2" type="ORF">KUF71_005507</name>
</gene>
<comment type="caution">
    <text evidence="2">The sequence shown here is derived from an EMBL/GenBank/DDBJ whole genome shotgun (WGS) entry which is preliminary data.</text>
</comment>
<dbReference type="EMBL" id="JAHWGI010000394">
    <property type="protein sequence ID" value="KAK3914819.1"/>
    <property type="molecule type" value="Genomic_DNA"/>
</dbReference>
<name>A0AAE1H4V0_9NEOP</name>
<proteinExistence type="predicted"/>
<feature type="compositionally biased region" description="Pro residues" evidence="1">
    <location>
        <begin position="86"/>
        <end position="102"/>
    </location>
</feature>
<keyword evidence="3" id="KW-1185">Reference proteome</keyword>
<reference evidence="2" key="1">
    <citation type="submission" date="2021-07" db="EMBL/GenBank/DDBJ databases">
        <authorList>
            <person name="Catto M.A."/>
            <person name="Jacobson A."/>
            <person name="Kennedy G."/>
            <person name="Labadie P."/>
            <person name="Hunt B.G."/>
            <person name="Srinivasan R."/>
        </authorList>
    </citation>
    <scope>NUCLEOTIDE SEQUENCE</scope>
    <source>
        <strain evidence="2">PL_HMW_Pooled</strain>
        <tissue evidence="2">Head</tissue>
    </source>
</reference>
<feature type="compositionally biased region" description="Polar residues" evidence="1">
    <location>
        <begin position="147"/>
        <end position="163"/>
    </location>
</feature>
<reference evidence="2" key="2">
    <citation type="journal article" date="2023" name="BMC Genomics">
        <title>Pest status, molecular evolution, and epigenetic factors derived from the genome assembly of Frankliniella fusca, a thysanopteran phytovirus vector.</title>
        <authorList>
            <person name="Catto M.A."/>
            <person name="Labadie P.E."/>
            <person name="Jacobson A.L."/>
            <person name="Kennedy G.G."/>
            <person name="Srinivasan R."/>
            <person name="Hunt B.G."/>
        </authorList>
    </citation>
    <scope>NUCLEOTIDE SEQUENCE</scope>
    <source>
        <strain evidence="2">PL_HMW_Pooled</strain>
    </source>
</reference>
<organism evidence="2 3">
    <name type="scientific">Frankliniella fusca</name>
    <dbReference type="NCBI Taxonomy" id="407009"/>
    <lineage>
        <taxon>Eukaryota</taxon>
        <taxon>Metazoa</taxon>
        <taxon>Ecdysozoa</taxon>
        <taxon>Arthropoda</taxon>
        <taxon>Hexapoda</taxon>
        <taxon>Insecta</taxon>
        <taxon>Pterygota</taxon>
        <taxon>Neoptera</taxon>
        <taxon>Paraneoptera</taxon>
        <taxon>Thysanoptera</taxon>
        <taxon>Terebrantia</taxon>
        <taxon>Thripoidea</taxon>
        <taxon>Thripidae</taxon>
        <taxon>Frankliniella</taxon>
    </lineage>
</organism>
<accession>A0AAE1H4V0</accession>
<protein>
    <submittedName>
        <fullName evidence="2">Non-specific phospholipase C4</fullName>
    </submittedName>
</protein>
<evidence type="ECO:0000256" key="1">
    <source>
        <dbReference type="SAM" id="MobiDB-lite"/>
    </source>
</evidence>
<feature type="region of interest" description="Disordered" evidence="1">
    <location>
        <begin position="145"/>
        <end position="193"/>
    </location>
</feature>